<gene>
    <name evidence="2" type="ORF">GHK86_01890</name>
</gene>
<dbReference type="EMBL" id="WJHE01000077">
    <property type="protein sequence ID" value="MST31484.1"/>
    <property type="molecule type" value="Genomic_DNA"/>
</dbReference>
<sequence length="359" mass="38694">MNVALRIVAGLLGTAAVLVAVDSAVRSTVLPRAARSRFAQGVTRATRLVFHLIIGRSQSYERRDRVMALLGPVLLLALLVSWLLLVLAGFTALYAAQGVAGGARDVELSGASAFTLGTATPHGLANGILTYLEAGIGLLLVTLLITYLPSIYGAFSRREVGVNLLRARAGDPPRAATLLARYWRIDAGEVRLGELWRSWETWFADVEETHTTFAALPYFRSPQPGESWITAAGVLLDSASLWVAAVEHPVDPDAQLCIRTGFLALRRIATSLGLPSDDDPAPTDPISVARDEWDRALDELEAAGLPVVADRDVAWRAWSGWRVNYDLALLGLARLVEAPVAPWVSDRSPVRELLVPAGP</sequence>
<evidence type="ECO:0000256" key="1">
    <source>
        <dbReference type="SAM" id="Phobius"/>
    </source>
</evidence>
<comment type="caution">
    <text evidence="2">The sequence shown here is derived from an EMBL/GenBank/DDBJ whole genome shotgun (WGS) entry which is preliminary data.</text>
</comment>
<keyword evidence="1" id="KW-1133">Transmembrane helix</keyword>
<organism evidence="2 3">
    <name type="scientific">Acidiferrimicrobium australe</name>
    <dbReference type="NCBI Taxonomy" id="2664430"/>
    <lineage>
        <taxon>Bacteria</taxon>
        <taxon>Bacillati</taxon>
        <taxon>Actinomycetota</taxon>
        <taxon>Acidimicrobiia</taxon>
        <taxon>Acidimicrobiales</taxon>
        <taxon>Acidimicrobiaceae</taxon>
        <taxon>Acidiferrimicrobium</taxon>
    </lineage>
</organism>
<evidence type="ECO:0000313" key="3">
    <source>
        <dbReference type="Proteomes" id="UP000437736"/>
    </source>
</evidence>
<protein>
    <recommendedName>
        <fullName evidence="4">Two pore domain potassium channel family protein</fullName>
    </recommendedName>
</protein>
<feature type="transmembrane region" description="Helical" evidence="1">
    <location>
        <begin position="128"/>
        <end position="148"/>
    </location>
</feature>
<keyword evidence="1" id="KW-0472">Membrane</keyword>
<feature type="non-terminal residue" evidence="2">
    <location>
        <position position="359"/>
    </location>
</feature>
<proteinExistence type="predicted"/>
<accession>A0ABW9QNW2</accession>
<feature type="transmembrane region" description="Helical" evidence="1">
    <location>
        <begin position="66"/>
        <end position="96"/>
    </location>
</feature>
<keyword evidence="3" id="KW-1185">Reference proteome</keyword>
<reference evidence="2 3" key="1">
    <citation type="submission" date="2019-11" db="EMBL/GenBank/DDBJ databases">
        <title>Acidiferrimicrobium australis gen. nov., sp. nov., an acidophilic and obligately heterotrophic, member of the Actinobacteria that catalyses dissimilatory oxido- reduction of iron isolated from metal-rich acidic water in Chile.</title>
        <authorList>
            <person name="Gonzalez D."/>
            <person name="Huber K."/>
            <person name="Hedrich S."/>
            <person name="Rojas-Villalobos C."/>
            <person name="Quatrini R."/>
            <person name="Dinamarca M.A."/>
            <person name="Schwarz A."/>
            <person name="Canales C."/>
            <person name="Nancucheo I."/>
        </authorList>
    </citation>
    <scope>NUCLEOTIDE SEQUENCE [LARGE SCALE GENOMIC DNA]</scope>
    <source>
        <strain evidence="2 3">USS-CCA1</strain>
    </source>
</reference>
<evidence type="ECO:0000313" key="2">
    <source>
        <dbReference type="EMBL" id="MST31484.1"/>
    </source>
</evidence>
<keyword evidence="1" id="KW-0812">Transmembrane</keyword>
<dbReference type="Proteomes" id="UP000437736">
    <property type="component" value="Unassembled WGS sequence"/>
</dbReference>
<name>A0ABW9QNW2_9ACTN</name>
<evidence type="ECO:0008006" key="4">
    <source>
        <dbReference type="Google" id="ProtNLM"/>
    </source>
</evidence>